<dbReference type="eggNOG" id="ENOG502SW29">
    <property type="taxonomic scope" value="Eukaryota"/>
</dbReference>
<dbReference type="EMBL" id="KB445578">
    <property type="protein sequence ID" value="EMD89632.1"/>
    <property type="molecule type" value="Genomic_DNA"/>
</dbReference>
<dbReference type="HOGENOM" id="CLU_1651855_0_0_1"/>
<reference evidence="2 3" key="1">
    <citation type="journal article" date="2012" name="PLoS Pathog.">
        <title>Diverse lifestyles and strategies of plant pathogenesis encoded in the genomes of eighteen Dothideomycetes fungi.</title>
        <authorList>
            <person name="Ohm R.A."/>
            <person name="Feau N."/>
            <person name="Henrissat B."/>
            <person name="Schoch C.L."/>
            <person name="Horwitz B.A."/>
            <person name="Barry K.W."/>
            <person name="Condon B.J."/>
            <person name="Copeland A.C."/>
            <person name="Dhillon B."/>
            <person name="Glaser F."/>
            <person name="Hesse C.N."/>
            <person name="Kosti I."/>
            <person name="LaButti K."/>
            <person name="Lindquist E.A."/>
            <person name="Lucas S."/>
            <person name="Salamov A.A."/>
            <person name="Bradshaw R.E."/>
            <person name="Ciuffetti L."/>
            <person name="Hamelin R.C."/>
            <person name="Kema G.H.J."/>
            <person name="Lawrence C."/>
            <person name="Scott J.A."/>
            <person name="Spatafora J.W."/>
            <person name="Turgeon B.G."/>
            <person name="de Wit P.J.G.M."/>
            <person name="Zhong S."/>
            <person name="Goodwin S.B."/>
            <person name="Grigoriev I.V."/>
        </authorList>
    </citation>
    <scope>NUCLEOTIDE SEQUENCE [LARGE SCALE GENOMIC DNA]</scope>
    <source>
        <strain evidence="3">C5 / ATCC 48332 / race O</strain>
    </source>
</reference>
<accession>M2UNW7</accession>
<evidence type="ECO:0000256" key="1">
    <source>
        <dbReference type="SAM" id="MobiDB-lite"/>
    </source>
</evidence>
<keyword evidence="3" id="KW-1185">Reference proteome</keyword>
<reference evidence="3" key="2">
    <citation type="journal article" date="2013" name="PLoS Genet.">
        <title>Comparative genome structure, secondary metabolite, and effector coding capacity across Cochliobolus pathogens.</title>
        <authorList>
            <person name="Condon B.J."/>
            <person name="Leng Y."/>
            <person name="Wu D."/>
            <person name="Bushley K.E."/>
            <person name="Ohm R.A."/>
            <person name="Otillar R."/>
            <person name="Martin J."/>
            <person name="Schackwitz W."/>
            <person name="Grimwood J."/>
            <person name="MohdZainudin N."/>
            <person name="Xue C."/>
            <person name="Wang R."/>
            <person name="Manning V.A."/>
            <person name="Dhillon B."/>
            <person name="Tu Z.J."/>
            <person name="Steffenson B.J."/>
            <person name="Salamov A."/>
            <person name="Sun H."/>
            <person name="Lowry S."/>
            <person name="LaButti K."/>
            <person name="Han J."/>
            <person name="Copeland A."/>
            <person name="Lindquist E."/>
            <person name="Barry K."/>
            <person name="Schmutz J."/>
            <person name="Baker S.E."/>
            <person name="Ciuffetti L.M."/>
            <person name="Grigoriev I.V."/>
            <person name="Zhong S."/>
            <person name="Turgeon B.G."/>
        </authorList>
    </citation>
    <scope>NUCLEOTIDE SEQUENCE [LARGE SCALE GENOMIC DNA]</scope>
    <source>
        <strain evidence="3">C5 / ATCC 48332 / race O</strain>
    </source>
</reference>
<gene>
    <name evidence="2" type="ORF">COCHEDRAFT_1105273</name>
</gene>
<dbReference type="STRING" id="701091.M2UNW7"/>
<dbReference type="OMA" id="LAWQCME"/>
<evidence type="ECO:0000313" key="2">
    <source>
        <dbReference type="EMBL" id="EMD89632.1"/>
    </source>
</evidence>
<sequence length="173" mass="17953">MAPSNSKDVSFTPREMEVLALAWQCMETQPKIDMVKLGALAGYTPASASVTFGRIKSKIKLLGGSLHDTPGTPGTPGMPGMPGTPSKSTPKKKAATPASTPRKRKNTAAAAAAAAADATPSKKGKMLRREDDVEDDDEVIKCDVPGVKKEEESEDYGFLSGIEAYAVGGGGGN</sequence>
<protein>
    <submittedName>
        <fullName evidence="2">Uncharacterized protein</fullName>
    </submittedName>
</protein>
<proteinExistence type="predicted"/>
<evidence type="ECO:0000313" key="3">
    <source>
        <dbReference type="Proteomes" id="UP000016936"/>
    </source>
</evidence>
<dbReference type="AlphaFoldDB" id="M2UNW7"/>
<feature type="compositionally biased region" description="Low complexity" evidence="1">
    <location>
        <begin position="108"/>
        <end position="118"/>
    </location>
</feature>
<feature type="region of interest" description="Disordered" evidence="1">
    <location>
        <begin position="63"/>
        <end position="137"/>
    </location>
</feature>
<name>M2UNW7_COCH5</name>
<dbReference type="OrthoDB" id="5403747at2759"/>
<organism evidence="2 3">
    <name type="scientific">Cochliobolus heterostrophus (strain C5 / ATCC 48332 / race O)</name>
    <name type="common">Southern corn leaf blight fungus</name>
    <name type="synonym">Bipolaris maydis</name>
    <dbReference type="NCBI Taxonomy" id="701091"/>
    <lineage>
        <taxon>Eukaryota</taxon>
        <taxon>Fungi</taxon>
        <taxon>Dikarya</taxon>
        <taxon>Ascomycota</taxon>
        <taxon>Pezizomycotina</taxon>
        <taxon>Dothideomycetes</taxon>
        <taxon>Pleosporomycetidae</taxon>
        <taxon>Pleosporales</taxon>
        <taxon>Pleosporineae</taxon>
        <taxon>Pleosporaceae</taxon>
        <taxon>Bipolaris</taxon>
    </lineage>
</organism>
<dbReference type="Proteomes" id="UP000016936">
    <property type="component" value="Unassembled WGS sequence"/>
</dbReference>